<evidence type="ECO:0008006" key="9">
    <source>
        <dbReference type="Google" id="ProtNLM"/>
    </source>
</evidence>
<evidence type="ECO:0000256" key="1">
    <source>
        <dbReference type="ARBA" id="ARBA00003416"/>
    </source>
</evidence>
<comment type="function">
    <text evidence="1">Involved in DNA recombination.</text>
</comment>
<dbReference type="PANTHER" id="PTHR30563">
    <property type="entry name" value="DNA RECOMBINATION PROTEIN RMUC"/>
    <property type="match status" value="1"/>
</dbReference>
<dbReference type="Pfam" id="PF02646">
    <property type="entry name" value="RmuC"/>
    <property type="match status" value="1"/>
</dbReference>
<reference evidence="7" key="1">
    <citation type="submission" date="2021-06" db="EMBL/GenBank/DDBJ databases">
        <authorList>
            <person name="Criscuolo A."/>
        </authorList>
    </citation>
    <scope>NUCLEOTIDE SEQUENCE</scope>
    <source>
        <strain evidence="7">CIP111803</strain>
    </source>
</reference>
<feature type="compositionally biased region" description="Basic and acidic residues" evidence="5">
    <location>
        <begin position="51"/>
        <end position="64"/>
    </location>
</feature>
<dbReference type="Proteomes" id="UP000693892">
    <property type="component" value="Unassembled WGS sequence"/>
</dbReference>
<keyword evidence="6" id="KW-1133">Transmembrane helix</keyword>
<evidence type="ECO:0000256" key="5">
    <source>
        <dbReference type="SAM" id="MobiDB-lite"/>
    </source>
</evidence>
<dbReference type="EMBL" id="CAJVAP010000008">
    <property type="protein sequence ID" value="CAG7606584.1"/>
    <property type="molecule type" value="Genomic_DNA"/>
</dbReference>
<keyword evidence="6" id="KW-0472">Membrane</keyword>
<keyword evidence="3" id="KW-0175">Coiled coil</keyword>
<keyword evidence="8" id="KW-1185">Reference proteome</keyword>
<evidence type="ECO:0000256" key="3">
    <source>
        <dbReference type="ARBA" id="ARBA00023054"/>
    </source>
</evidence>
<organism evidence="7 8">
    <name type="scientific">Leucobacter soli</name>
    <dbReference type="NCBI Taxonomy" id="2812850"/>
    <lineage>
        <taxon>Bacteria</taxon>
        <taxon>Bacillati</taxon>
        <taxon>Actinomycetota</taxon>
        <taxon>Actinomycetes</taxon>
        <taxon>Micrococcales</taxon>
        <taxon>Microbacteriaceae</taxon>
        <taxon>Leucobacter</taxon>
    </lineage>
</organism>
<sequence>METLLTVIAVVNLLIAIAVLIFVLRVRGAGRGDDGSARALEALVREELQRQSGEIRREQQEQRSELSQMLRTTSDAQTGELAREREVRAVAHRELSETLGKSHSELKGTLEQRFDVLRQENEAKLEQMRVAVDEKLQGTLKASLDENAKRIQALTDANETRLAELRKTLGDELEKLRQGNEAKLEKMRETVDEKLQGTLEKRLGESFKLVSTQLEQVQKGLGEMQTLASDVGGLKRVLTNVKNRGGWGEVQLARQLEDMLSPEQYAENVAIRPDTAERVEFAVKLPGRGSDGGVDDQPVWLPIDSKFPQEDYERLLAAQESGEKPLIDAASLAVERAIVQQAKTIADKYIAPPFSTDFAIMYLPTEGLFAEVVRRPGLASRLQNEFHITVAGPSVLMSLLNSLQLGFRTLAIEQRSSEVWKVLSAAKLEFQKYGQVWEKLGKQLQTAQNTVSEAGRRTRAVERKLRDVETLEIGGSEGALLDEMLPELEESVAGDDLAAATPDGSPS</sequence>
<dbReference type="AlphaFoldDB" id="A0A916JVK4"/>
<keyword evidence="4" id="KW-0233">DNA recombination</keyword>
<comment type="caution">
    <text evidence="7">The sequence shown here is derived from an EMBL/GenBank/DDBJ whole genome shotgun (WGS) entry which is preliminary data.</text>
</comment>
<evidence type="ECO:0000256" key="2">
    <source>
        <dbReference type="ARBA" id="ARBA00009840"/>
    </source>
</evidence>
<comment type="similarity">
    <text evidence="2">Belongs to the RmuC family.</text>
</comment>
<name>A0A916JVK4_9MICO</name>
<feature type="region of interest" description="Disordered" evidence="5">
    <location>
        <begin position="51"/>
        <end position="82"/>
    </location>
</feature>
<dbReference type="GO" id="GO:0006310">
    <property type="term" value="P:DNA recombination"/>
    <property type="evidence" value="ECO:0007669"/>
    <property type="project" value="UniProtKB-KW"/>
</dbReference>
<evidence type="ECO:0000313" key="7">
    <source>
        <dbReference type="EMBL" id="CAG7606584.1"/>
    </source>
</evidence>
<gene>
    <name evidence="7" type="ORF">LEUCIP111803_00946</name>
</gene>
<dbReference type="InterPro" id="IPR003798">
    <property type="entry name" value="DNA_recombination_RmuC"/>
</dbReference>
<keyword evidence="6" id="KW-0812">Transmembrane</keyword>
<dbReference type="RefSeq" id="WP_218114567.1">
    <property type="nucleotide sequence ID" value="NZ_CAJVAP010000008.1"/>
</dbReference>
<proteinExistence type="inferred from homology"/>
<dbReference type="PANTHER" id="PTHR30563:SF0">
    <property type="entry name" value="DNA RECOMBINATION PROTEIN RMUC"/>
    <property type="match status" value="1"/>
</dbReference>
<evidence type="ECO:0000256" key="6">
    <source>
        <dbReference type="SAM" id="Phobius"/>
    </source>
</evidence>
<accession>A0A916JVK4</accession>
<protein>
    <recommendedName>
        <fullName evidence="9">DNA recombination protein RmuC</fullName>
    </recommendedName>
</protein>
<evidence type="ECO:0000313" key="8">
    <source>
        <dbReference type="Proteomes" id="UP000693892"/>
    </source>
</evidence>
<evidence type="ECO:0000256" key="4">
    <source>
        <dbReference type="ARBA" id="ARBA00023172"/>
    </source>
</evidence>
<feature type="transmembrane region" description="Helical" evidence="6">
    <location>
        <begin position="6"/>
        <end position="24"/>
    </location>
</feature>